<dbReference type="STRING" id="686624.SAMN04488242_1847"/>
<evidence type="ECO:0000256" key="1">
    <source>
        <dbReference type="SAM" id="SignalP"/>
    </source>
</evidence>
<gene>
    <name evidence="2" type="ORF">SAMN04488242_1847</name>
</gene>
<proteinExistence type="predicted"/>
<keyword evidence="1" id="KW-0732">Signal</keyword>
<sequence length="329" mass="33926">MKRRALLGLALVPGLLAACSTGEGATPAPGDGDLPAPVAIAAVTIVSHPSLDLIYEGVKEGLADAGYVEGENLDIRLENPQGDQSTLANIANTFANGDEDLYVAIATPPAQALAQVITDKPIVFASVTDPVAAGLVDSMEEPGGNVTGTSDQIPADAQLEVLREIVPDLATLGIVYTSAEVNAEVQARGMQEAAEAAGIDVEVATVINSSEVQQAAESLDVDAYWVGNDNAVVSAIESIVQVAEANGRFLFTSDADSVARGAGASYATDYKAQGVQTARMITRILDGAAPADVPVEIQESLELTINPEAAERMGFTLPESVVEKAARTV</sequence>
<dbReference type="Gene3D" id="3.40.50.2300">
    <property type="match status" value="2"/>
</dbReference>
<feature type="chain" id="PRO_5038347832" evidence="1">
    <location>
        <begin position="18"/>
        <end position="329"/>
    </location>
</feature>
<evidence type="ECO:0000313" key="3">
    <source>
        <dbReference type="Proteomes" id="UP000199475"/>
    </source>
</evidence>
<dbReference type="Pfam" id="PF04392">
    <property type="entry name" value="ABC_sub_bind"/>
    <property type="match status" value="1"/>
</dbReference>
<evidence type="ECO:0000313" key="2">
    <source>
        <dbReference type="EMBL" id="SDL53622.1"/>
    </source>
</evidence>
<dbReference type="PROSITE" id="PS51257">
    <property type="entry name" value="PROKAR_LIPOPROTEIN"/>
    <property type="match status" value="1"/>
</dbReference>
<dbReference type="AlphaFoldDB" id="A0A1G9KV95"/>
<keyword evidence="3" id="KW-1185">Reference proteome</keyword>
<protein>
    <submittedName>
        <fullName evidence="2">Putative ABC transport system substrate-binding protein</fullName>
    </submittedName>
</protein>
<dbReference type="PANTHER" id="PTHR35271">
    <property type="entry name" value="ABC TRANSPORTER, SUBSTRATE-BINDING LIPOPROTEIN-RELATED"/>
    <property type="match status" value="1"/>
</dbReference>
<dbReference type="InterPro" id="IPR028082">
    <property type="entry name" value="Peripla_BP_I"/>
</dbReference>
<dbReference type="Proteomes" id="UP000199475">
    <property type="component" value="Unassembled WGS sequence"/>
</dbReference>
<dbReference type="PANTHER" id="PTHR35271:SF1">
    <property type="entry name" value="ABC TRANSPORTER, SUBSTRATE-BINDING LIPOPROTEIN"/>
    <property type="match status" value="1"/>
</dbReference>
<dbReference type="CDD" id="cd06325">
    <property type="entry name" value="PBP1_ABC_unchar_transporter"/>
    <property type="match status" value="1"/>
</dbReference>
<dbReference type="EMBL" id="FNGP01000003">
    <property type="protein sequence ID" value="SDL53622.1"/>
    <property type="molecule type" value="Genomic_DNA"/>
</dbReference>
<feature type="signal peptide" evidence="1">
    <location>
        <begin position="1"/>
        <end position="17"/>
    </location>
</feature>
<dbReference type="InterPro" id="IPR007487">
    <property type="entry name" value="ABC_transpt-TYRBP-like"/>
</dbReference>
<organism evidence="2 3">
    <name type="scientific">Tessaracoccus oleiagri</name>
    <dbReference type="NCBI Taxonomy" id="686624"/>
    <lineage>
        <taxon>Bacteria</taxon>
        <taxon>Bacillati</taxon>
        <taxon>Actinomycetota</taxon>
        <taxon>Actinomycetes</taxon>
        <taxon>Propionibacteriales</taxon>
        <taxon>Propionibacteriaceae</taxon>
        <taxon>Tessaracoccus</taxon>
    </lineage>
</organism>
<accession>A0A1G9KV95</accession>
<dbReference type="SUPFAM" id="SSF53822">
    <property type="entry name" value="Periplasmic binding protein-like I"/>
    <property type="match status" value="1"/>
</dbReference>
<reference evidence="2 3" key="1">
    <citation type="submission" date="2016-10" db="EMBL/GenBank/DDBJ databases">
        <authorList>
            <person name="de Groot N.N."/>
        </authorList>
    </citation>
    <scope>NUCLEOTIDE SEQUENCE [LARGE SCALE GENOMIC DNA]</scope>
    <source>
        <strain evidence="2 3">CGMCC 1.9159</strain>
    </source>
</reference>
<name>A0A1G9KV95_9ACTN</name>
<dbReference type="RefSeq" id="WP_176761725.1">
    <property type="nucleotide sequence ID" value="NZ_FNGP01000003.1"/>
</dbReference>